<protein>
    <submittedName>
        <fullName evidence="2">Uncharacterized protein</fullName>
    </submittedName>
</protein>
<keyword evidence="1" id="KW-1133">Transmembrane helix</keyword>
<dbReference type="Pfam" id="PF18895">
    <property type="entry name" value="T4SS_pilin"/>
    <property type="match status" value="1"/>
</dbReference>
<gene>
    <name evidence="2" type="ORF">A2V69_02770</name>
</gene>
<proteinExistence type="predicted"/>
<name>A0A1G2F6B1_9BACT</name>
<keyword evidence="1" id="KW-0812">Transmembrane</keyword>
<feature type="transmembrane region" description="Helical" evidence="1">
    <location>
        <begin position="96"/>
        <end position="119"/>
    </location>
</feature>
<dbReference type="InterPro" id="IPR043993">
    <property type="entry name" value="T4SS_pilin"/>
</dbReference>
<reference evidence="2 3" key="1">
    <citation type="journal article" date="2016" name="Nat. Commun.">
        <title>Thousands of microbial genomes shed light on interconnected biogeochemical processes in an aquifer system.</title>
        <authorList>
            <person name="Anantharaman K."/>
            <person name="Brown C.T."/>
            <person name="Hug L.A."/>
            <person name="Sharon I."/>
            <person name="Castelle C.J."/>
            <person name="Probst A.J."/>
            <person name="Thomas B.C."/>
            <person name="Singh A."/>
            <person name="Wilkins M.J."/>
            <person name="Karaoz U."/>
            <person name="Brodie E.L."/>
            <person name="Williams K.H."/>
            <person name="Hubbard S.S."/>
            <person name="Banfield J.F."/>
        </authorList>
    </citation>
    <scope>NUCLEOTIDE SEQUENCE [LARGE SCALE GENOMIC DNA]</scope>
</reference>
<organism evidence="2 3">
    <name type="scientific">Candidatus Portnoybacteria bacterium RBG_13_40_8</name>
    <dbReference type="NCBI Taxonomy" id="1801990"/>
    <lineage>
        <taxon>Bacteria</taxon>
        <taxon>Candidatus Portnoyibacteriota</taxon>
    </lineage>
</organism>
<dbReference type="EMBL" id="MHMT01000005">
    <property type="protein sequence ID" value="OGZ33091.1"/>
    <property type="molecule type" value="Genomic_DNA"/>
</dbReference>
<dbReference type="AlphaFoldDB" id="A0A1G2F6B1"/>
<feature type="transmembrane region" description="Helical" evidence="1">
    <location>
        <begin position="54"/>
        <end position="75"/>
    </location>
</feature>
<evidence type="ECO:0000313" key="3">
    <source>
        <dbReference type="Proteomes" id="UP000177810"/>
    </source>
</evidence>
<evidence type="ECO:0000256" key="1">
    <source>
        <dbReference type="SAM" id="Phobius"/>
    </source>
</evidence>
<accession>A0A1G2F6B1</accession>
<keyword evidence="1" id="KW-0472">Membrane</keyword>
<comment type="caution">
    <text evidence="2">The sequence shown here is derived from an EMBL/GenBank/DDBJ whole genome shotgun (WGS) entry which is preliminary data.</text>
</comment>
<dbReference type="STRING" id="1801990.A2V69_02770"/>
<evidence type="ECO:0000313" key="2">
    <source>
        <dbReference type="EMBL" id="OGZ33091.1"/>
    </source>
</evidence>
<sequence>MKKSIFIILIVIGLGLPIFVWAQGILSGPLVPCGTAINPNPCTLCDIFKVAKNIIDFLLLIIFFVATIFIVIGGIRMLTSAGSPEHVDRGKRMITAAIVGVIIALVSWILLAELFIALVGEQTAEGGNVEQGFPWPWNEIQCTGGGITPPPEIPPSGSELVYCVCEYSNNQINATLISGYEDNWYNCQQRCTSSSSTTYCAATFTGEANLYCALGSSSSLSRQTACMLRQRSYERVGTSCYDTFNNCNNAIDNQFRSTCYVDGNLMCHCNTDAPEGLTDPCTSSGLPLAIFKYSEGRFVSCYNNVLTCSSRVGIGCDFCRLGCPSGEVPPPAPQWCTRSSSKTWPIAGINPNQRGDASGVLANFLDCLYLQPDMDTGHPITSISDDRLCNNTCIFSGGTCSTACSHVCSSAHYGCGPSSFCYGYSYAVDIDIANGSTDEEADVNHAAYNCAQTLWGATIKCLGPSNDPANHNNHVHISISAARGCGCDSVGANQACKQ</sequence>
<dbReference type="Proteomes" id="UP000177810">
    <property type="component" value="Unassembled WGS sequence"/>
</dbReference>